<dbReference type="Proteomes" id="UP001457898">
    <property type="component" value="Unassembled WGS sequence"/>
</dbReference>
<protein>
    <submittedName>
        <fullName evidence="2">DUF6602 domain-containing protein</fullName>
    </submittedName>
</protein>
<evidence type="ECO:0000259" key="1">
    <source>
        <dbReference type="Pfam" id="PF20247"/>
    </source>
</evidence>
<dbReference type="Pfam" id="PF20247">
    <property type="entry name" value="DUF6602"/>
    <property type="match status" value="1"/>
</dbReference>
<dbReference type="RefSeq" id="WP_349063689.1">
    <property type="nucleotide sequence ID" value="NZ_JBBMFP010000003.1"/>
</dbReference>
<sequence>MGGERIEKYWAAEMRSAIEKYRQFEILIPAASGEGAGHRGEDGRYIESILKTTLKKFLPDGLDILTGFILRAGVKSPDSGKKRRRDEDEHSTQLDLIVYDTEHMPVYQRFGDTAVVPPEGVIAVISVKKHLYRRELKHEFEALKNVAELCTQKNKKGPFIGLVGMDDKIRTDHPEESFEIVIESIKESQIEKCISYEEMPGFVGTLKSWSIHKAHRKDKNQADYLLYVHSDGEEHLGIQFLLKGILDVYFSEGRGHGNEPGMFSFPGNRKMDAAIKSISYQKEKAGRYG</sequence>
<dbReference type="InterPro" id="IPR046537">
    <property type="entry name" value="DUF6602"/>
</dbReference>
<organism evidence="2 3">
    <name type="scientific">Blautia caccae</name>
    <dbReference type="NCBI Taxonomy" id="3133175"/>
    <lineage>
        <taxon>Bacteria</taxon>
        <taxon>Bacillati</taxon>
        <taxon>Bacillota</taxon>
        <taxon>Clostridia</taxon>
        <taxon>Lachnospirales</taxon>
        <taxon>Lachnospiraceae</taxon>
        <taxon>Blautia</taxon>
    </lineage>
</organism>
<gene>
    <name evidence="2" type="ORF">WMO65_03865</name>
</gene>
<dbReference type="EMBL" id="JBBMFP010000003">
    <property type="protein sequence ID" value="MEQ2430132.1"/>
    <property type="molecule type" value="Genomic_DNA"/>
</dbReference>
<name>A0ABV1DID9_9FIRM</name>
<accession>A0ABV1DID9</accession>
<dbReference type="CDD" id="cd21173">
    <property type="entry name" value="NucC-like"/>
    <property type="match status" value="1"/>
</dbReference>
<evidence type="ECO:0000313" key="2">
    <source>
        <dbReference type="EMBL" id="MEQ2430132.1"/>
    </source>
</evidence>
<comment type="caution">
    <text evidence="2">The sequence shown here is derived from an EMBL/GenBank/DDBJ whole genome shotgun (WGS) entry which is preliminary data.</text>
</comment>
<reference evidence="2 3" key="1">
    <citation type="submission" date="2024-03" db="EMBL/GenBank/DDBJ databases">
        <title>Human intestinal bacterial collection.</title>
        <authorList>
            <person name="Pauvert C."/>
            <person name="Hitch T.C.A."/>
            <person name="Clavel T."/>
        </authorList>
    </citation>
    <scope>NUCLEOTIDE SEQUENCE [LARGE SCALE GENOMIC DNA]</scope>
    <source>
        <strain evidence="2 3">CLA-SR-H028</strain>
    </source>
</reference>
<feature type="domain" description="DUF6602" evidence="1">
    <location>
        <begin position="36"/>
        <end position="149"/>
    </location>
</feature>
<keyword evidence="3" id="KW-1185">Reference proteome</keyword>
<evidence type="ECO:0000313" key="3">
    <source>
        <dbReference type="Proteomes" id="UP001457898"/>
    </source>
</evidence>
<proteinExistence type="predicted"/>